<dbReference type="EC" id="2.4.2.-" evidence="1"/>
<dbReference type="InterPro" id="IPR012317">
    <property type="entry name" value="Poly(ADP-ribose)pol_cat_dom"/>
</dbReference>
<dbReference type="Pfam" id="PF00644">
    <property type="entry name" value="PARP"/>
    <property type="match status" value="1"/>
</dbReference>
<dbReference type="PANTHER" id="PTHR15600">
    <property type="entry name" value="SACSIN"/>
    <property type="match status" value="1"/>
</dbReference>
<name>A0AAV7JDU2_9METZ</name>
<dbReference type="InterPro" id="IPR052972">
    <property type="entry name" value="Sacsin_chaperone_reg"/>
</dbReference>
<protein>
    <recommendedName>
        <fullName evidence="1">Poly [ADP-ribose] polymerase</fullName>
        <shortName evidence="1">PARP</shortName>
        <ecNumber evidence="1">2.4.2.-</ecNumber>
    </recommendedName>
</protein>
<keyword evidence="5" id="KW-1185">Reference proteome</keyword>
<organism evidence="4 5">
    <name type="scientific">Oopsacas minuta</name>
    <dbReference type="NCBI Taxonomy" id="111878"/>
    <lineage>
        <taxon>Eukaryota</taxon>
        <taxon>Metazoa</taxon>
        <taxon>Porifera</taxon>
        <taxon>Hexactinellida</taxon>
        <taxon>Hexasterophora</taxon>
        <taxon>Lyssacinosida</taxon>
        <taxon>Leucopsacidae</taxon>
        <taxon>Oopsacas</taxon>
    </lineage>
</organism>
<keyword evidence="1" id="KW-0808">Transferase</keyword>
<accession>A0AAV7JDU2</accession>
<keyword evidence="1" id="KW-0328">Glycosyltransferase</keyword>
<dbReference type="NCBIfam" id="NF047352">
    <property type="entry name" value="P_loop_sacsin"/>
    <property type="match status" value="3"/>
</dbReference>
<dbReference type="Pfam" id="PF25794">
    <property type="entry name" value="SACS"/>
    <property type="match status" value="3"/>
</dbReference>
<dbReference type="SUPFAM" id="SSF56399">
    <property type="entry name" value="ADP-ribosylation"/>
    <property type="match status" value="1"/>
</dbReference>
<proteinExistence type="predicted"/>
<gene>
    <name evidence="4" type="ORF">LOD99_9098</name>
</gene>
<dbReference type="SUPFAM" id="SSF55874">
    <property type="entry name" value="ATPase domain of HSP90 chaperone/DNA topoisomerase II/histidine kinase"/>
    <property type="match status" value="3"/>
</dbReference>
<evidence type="ECO:0000256" key="2">
    <source>
        <dbReference type="SAM" id="MobiDB-lite"/>
    </source>
</evidence>
<sequence>MAENISRRKRDAPITTDNPKRQQISHDESSDSSSEDERDFGQRTPPLIEYIKGILNSYPDGSQILKEIIQNADDAEATSVAFLLDYTKHSCVNLIKPVCSLYQGEALYSWNNAKFKTRDWEGIRNIGISGKVEETLKVGRFGLGFVAVYHITDVPMILSNNSIGILDPQQQIYPNEPGKRIKLKKFFKDPVYSAHQNCFRSYFDYNGLSKYDGTIFRFPLRNKQSKSKIKPAGLYTADSVMAKLFKPLQEESSNILIFLKNIKSITLYTKSGIETKKIFSINIPNNYIDDVVYSNRLLSNHVEQKNFHKSIKVTINLFPISSLNSREDKVWLVLNMIGFPQSQTELYEFYSKSNLNYLPWIGIAMETGITSDQLGTSKAMNFQDDWDGNNLLDFIYRILENFNFHLTVRFNHKLSADTGKLFCFLPTPEPTDLPFNLHGYFALSNDRRQIKWPSVDSQDTDSTWNKLLIEQLGVSAYAIFYSILLNSFHHGNPGNYHYQMLGASTLKKQSSILIDQGLRILANEKIVYSCITNEWIKIEEGIYLSDVNTNINCPLEKLLKLLKEPLVLLPKTILTLFNRIDSVKNDIDRRRVTPALLRQLLVKHSNNPALNVFFIANLKDHTFVILNFILSDFTVHNSNFSNQLDSIPLLKVATPHIFKFSINPKTYYYVYDDTFDFVNLFPGTEGSFVDRGIPTEIYSRILMLSHTCKGKINLKDISNIKTDLDLLKRLFELSIKSHFMITTPPLKWNPNFFPFNKSWIKLVWSFIGSDENLARSLGDLPLLPTHDLYSINNQLLPIVSSNTSSNYIQCSTGDKCKPLENILLECGSVFIHSHKFVECLDSLVLSPIPNGLLTLLQTNNNILNTFINKLRKDTNEQLFELIIDILNNDSRFTNNQIQLIKKLPIFPTINGNHISIAVSTFVRVPGNIYLPSQFQYPANFLSPDIYNVNTLYGKLGITAPDFNNFLINNILPFMQVMIETNMFVQHFNLSIWLLNNLDKVSYQNIQVLKTTKWIVDNSNSISQPCNYRQPNQLFYPDDDMLKILLPSKSNFFVHKDYKDYFHMAKKLELFFISTQLTNQKMFEAVTQSAVCYFHLDINVPNCNELWRKRFSTLLQFVTSCWKSSNLNTDPISRILLSSSIVLPSYTRPGDYPKCIPFLGERKLTQLQSVVFCNDIDISLIASVRICVQFFPSYQDNQSNELLNHLNCNTEVTGGMMAEQLNKISLTSIHSSDPKRIHSLLNRIYSSPSILTVIDEIVTHFVYVKHTNSFIEAKLVARNLDYSLEPFYYSFEKLNYSEAAWKLFENCGANESLSDNQLYQILDTLYQSQSMDSRPHNVKLILNIIHSLYNSQTQSFSDHFLLGVDNLLHLATECVVYDNPLQSSKESQVNKNDKMYFIVNSNISRLVALKFGATSFKLTMLGDQLGFFKFKGQFEELTTRLRSILKEYESNIDVYKELLQNADDAKANTARILIDYNSFPTDSLIEPTMKQWQGPALYFYDDAQFTDADFDNIMEIFGETKLEDKLKIGKFGLGFNTVYHLTDLPSFVSGRYIHMLDPNRKFLHRSNPPGIQVDFVLNNTETFEFRDQFSVFNLKLFGCDVFDPEPFNGTLFRLPFRTVSSDISGTVYNSSAIGELKSRILLEAESSIRFLQHIKCIEIYEKPLTSKPVLLLKVSKKEITQPFELHETFISKNLAHFDELLTTPNVTPVVHHQKVTITCERLSGKESKSFIISYSTGIQQCIEFLEENSHRKISNYMPVTSVALPLNSIGKSPPKKNNYYMYCYLPLPVTSPYPMYINGCFALDQSRRGIACTEDGSDRTTWNIALVNDSLVNTFINLFVQIRGEFSKGKEQIYEFYRLWPLNAQPHLIIWREFPKAFAIRVMNTDTPLFYYGLGNEWIGYNEANFIFYEDYSDFNSLKEFYNFARRKCLQFNISLVDLGISLQSTHLFHIILQNNKDKIFSLERICREVIFPNFSTFSFPDIKLVLTSLLPVIHKGSQNWVKELFSNVPCIPCGAGEDYSLLEPSEVISPRSPVARLYCPSDKRTIHPDLDKLFAPKTIHYKALKILKIIENTLPVSDLIERCECQISFLNPRRFEHCMTILQYLNNMSSSSPSGYEDRDLKLIQSKLVNIKLIPVWNDLFLIRLGLQRCTQFASPSQCYSYDLRYLMSTNCYAVTKEVDKLKCIETFLSIREAWKSINIRTLASLLQSLREKEGQIHSFNLQNELSARAENIYTTIFKHWVNDPAVSIETLNYIWHPVSGSFRHTSYIVSSEKFSHYSCKFLLTFPYKLNYENKGLRESFLQRLEIKENISQTDAHRILHLIARENSNIHDELLIDLIIVLTNLFFHNVQKYLFSNNPKQVLLSTELQLCPGCELVINDMPWEETGYPPSLNRSNTVHKRIHPIAAFNLGARSKRSEYYTSSAFEEFGQYEDIADRIRGLKRAFPCGTTILKELLQNAEDAGATEVAFILDTTEYSSRTNTLCLSENEQPNWHKYQQYTSLLVYNNSTFSDKDLQGIQSVGLGGKKDSHTIGKFGLGFNAVYNLTDSPCLLTRRNNGGEIYFCIFDPFRKFLILPPQNLPGMKFTFKSENIDQFPDQFIPYSLESLNTTSANTFPTLTNGDYTIFRIPIMESSIETEVEKILSDFLKNSSNFNLFLNNIQRISIYKRDKDSTTMMGTFKLLVTPLNPYPPPISLNCKFLNTIQITKREIIHEKFTTISPNQPNVSILGKRNRSYPHTSSWILFTHEGSMKDLEKCSPQITKYKSIYEREKLTHQVYGGIAVHVPTDASCRTPTGGSCLYSYLPIGDDRSVNFPILINAPFILEPERQHIRFRDVSGDSPEKLEWEDVWHSSIIQHVIAPLFASLLIYLKSRADTELTNFIDSDYYDWYYSLYPDMGKLIEGNQVYTNFLYALCKELYILMYSSNEKILISSGCYERLHPLHGEHGGIFPDSSRRLSGISSSHNLLSASKSRKHSLEQDSLYLTLKKLRLPLTGAPDHIYHSFKKFSCYLTRLDQTILLSFLNRIEYTAFNALILSMKEIDILLEYLFSAKPECILLFQKIPLKIDFNGGLGHFTKTKPTFTPAYGSLLPHRAGMFVSSIFPINSIQILCAHGFMQELSPDYLSNNLEVKEFQLQECCLFWKFILQSGLQSYDLIQKFGKFPLVPIKNNPAGEYTLISNLPAILNTSSNASSNKELYSSLIKLNCYVLCLDKLAKDDFDVSTLAMYLQPLVISSTITFPLFISAVKLSDINIECVRFDKSEATSLRNLLPNTKLNELTSEEIRIISLLKIFLSHQDVLCCIAQFDNFYIHNSTYNIGALLINKLTNERVTIFKASKKQEALIKHIAKTLRIHMVTESDFFLVYVLRYFTQLDINGQRELLLFIQNTPTSYEMDFIHKLKSVRFIHRNRLVSDCYSPEVGLFKIFFSEDLLPNEWSNTYGYRNCSQILCNLGLHDKADLESILTAAQKIESRKFIYTSSDYLVPLSALAQLISKGINLNIHNTSLLQQLSKIEFLPVWKCIPNSSANTQIISSFSKAELCEFKYSCCMATHIHNPLVSDCYTYTKKYNTELYLNIRSKPDIQTVISHLELICDNFNEIHVHHHSIMDNLFIETYGFLQENCSQNLKNKFTNIKCIYYENKLFYPRNMVFSLNTIILEYLFKVPDALKSYHAFLKLVGVSESADYFHYAAVMNDIYHDRPLRNEQRKEISKTTFQLFISTLRKAEQSNCTINIDPLNTMVLSDIYEIVPIPNVVYIDNTRLKIHIESFPSLSNLQFLLELPPNSLGSCKPPVSLKIKHLSEIISATLDPALKNAGTISRYRNECLEMEYLLKCREFAKGLIRIYYHSNIADGKGDLSLIRIKNGNVKDISKEPGIANDPLYLTCFQILQKLSITIVSTLSMQITEVAGGAVITKDGIYDCFIENSVLYANGGNIKNVNFFHDLTYALNLHFGNIFSDMLFALQLCLSCDNTCDIMKKLDSFNIQACPFIDDINLPSVKSSTSLVMRTTPISSSRLTPSSTSTSHYPTATRPAGVTRATLLQIIHTPPIRLISNTISAVISNEDKFIAKLWIRTAQCDLRAAKKLVCEEADGAIFPPHACANCFECAMKTCIAILYINKYNKANISCQRNLDILLDIVKIFFKSTIAYNNFSSLCVSLINFDENAKNPLMTPGIGCCIPMEHISVTTAREAIKNTSDILGIVKSEFPTFKELMFSEDDKIWIQPTAQSLMMTQIENFDLYPTLTKEELLPDSDEYSAVARNFMNTLPNATIMTVLKIHHKTCWDNFVKNIKRKIEPQDGDDGSSNFRENTLLIKPLFHGSSSTDPEVIIQDPVGFNVKYAKEGMWGRGIYFAQNASYSHGLAYKDSTGICSMFLSKVFVGNARYEEANSELLGPRQGYHSVTGIHPAGTKVYILYENGLAYPGYLINYRPGTSLPS</sequence>
<dbReference type="Proteomes" id="UP001165289">
    <property type="component" value="Unassembled WGS sequence"/>
</dbReference>
<reference evidence="4 5" key="1">
    <citation type="journal article" date="2023" name="BMC Biol.">
        <title>The compact genome of the sponge Oopsacas minuta (Hexactinellida) is lacking key metazoan core genes.</title>
        <authorList>
            <person name="Santini S."/>
            <person name="Schenkelaars Q."/>
            <person name="Jourda C."/>
            <person name="Duchesne M."/>
            <person name="Belahbib H."/>
            <person name="Rocher C."/>
            <person name="Selva M."/>
            <person name="Riesgo A."/>
            <person name="Vervoort M."/>
            <person name="Leys S.P."/>
            <person name="Kodjabachian L."/>
            <person name="Le Bivic A."/>
            <person name="Borchiellini C."/>
            <person name="Claverie J.M."/>
            <person name="Renard E."/>
        </authorList>
    </citation>
    <scope>NUCLEOTIDE SEQUENCE [LARGE SCALE GENOMIC DNA]</scope>
    <source>
        <strain evidence="4">SPO-2</strain>
    </source>
</reference>
<feature type="domain" description="PARP catalytic" evidence="3">
    <location>
        <begin position="4228"/>
        <end position="4433"/>
    </location>
</feature>
<evidence type="ECO:0000256" key="1">
    <source>
        <dbReference type="RuleBase" id="RU362114"/>
    </source>
</evidence>
<evidence type="ECO:0000259" key="3">
    <source>
        <dbReference type="PROSITE" id="PS51059"/>
    </source>
</evidence>
<keyword evidence="1" id="KW-0520">NAD</keyword>
<dbReference type="InterPro" id="IPR036890">
    <property type="entry name" value="HATPase_C_sf"/>
</dbReference>
<comment type="caution">
    <text evidence="4">The sequence shown here is derived from an EMBL/GenBank/DDBJ whole genome shotgun (WGS) entry which is preliminary data.</text>
</comment>
<evidence type="ECO:0000313" key="4">
    <source>
        <dbReference type="EMBL" id="KAI6646906.1"/>
    </source>
</evidence>
<dbReference type="Gene3D" id="3.90.228.10">
    <property type="match status" value="1"/>
</dbReference>
<dbReference type="GO" id="GO:0030544">
    <property type="term" value="F:Hsp70 protein binding"/>
    <property type="evidence" value="ECO:0007669"/>
    <property type="project" value="TreeGrafter"/>
</dbReference>
<feature type="region of interest" description="Disordered" evidence="2">
    <location>
        <begin position="1"/>
        <end position="42"/>
    </location>
</feature>
<evidence type="ECO:0000313" key="5">
    <source>
        <dbReference type="Proteomes" id="UP001165289"/>
    </source>
</evidence>
<dbReference type="EMBL" id="JAKMXF010000350">
    <property type="protein sequence ID" value="KAI6646906.1"/>
    <property type="molecule type" value="Genomic_DNA"/>
</dbReference>
<dbReference type="PANTHER" id="PTHR15600:SF42">
    <property type="entry name" value="SACSIN"/>
    <property type="match status" value="1"/>
</dbReference>
<feature type="compositionally biased region" description="Basic and acidic residues" evidence="2">
    <location>
        <begin position="18"/>
        <end position="29"/>
    </location>
</feature>
<dbReference type="GO" id="GO:0003950">
    <property type="term" value="F:NAD+ poly-ADP-ribosyltransferase activity"/>
    <property type="evidence" value="ECO:0007669"/>
    <property type="project" value="UniProtKB-UniRule"/>
</dbReference>
<dbReference type="Gene3D" id="1.20.120.330">
    <property type="entry name" value="Nucleotidyltransferases domain 2"/>
    <property type="match status" value="1"/>
</dbReference>
<dbReference type="InterPro" id="IPR058210">
    <property type="entry name" value="SACS/Nov_dom"/>
</dbReference>
<dbReference type="PROSITE" id="PS51059">
    <property type="entry name" value="PARP_CATALYTIC"/>
    <property type="match status" value="1"/>
</dbReference>